<evidence type="ECO:0000256" key="2">
    <source>
        <dbReference type="ARBA" id="ARBA00022908"/>
    </source>
</evidence>
<evidence type="ECO:0000256" key="3">
    <source>
        <dbReference type="ARBA" id="ARBA00023125"/>
    </source>
</evidence>
<dbReference type="PROSITE" id="PS51900">
    <property type="entry name" value="CB"/>
    <property type="match status" value="1"/>
</dbReference>
<evidence type="ECO:0000256" key="1">
    <source>
        <dbReference type="ARBA" id="ARBA00008857"/>
    </source>
</evidence>
<dbReference type="KEGG" id="ptan:CRYO30217_03473"/>
<dbReference type="RefSeq" id="WP_258543646.1">
    <property type="nucleotide sequence ID" value="NZ_OU015584.1"/>
</dbReference>
<keyword evidence="4" id="KW-0233">DNA recombination</keyword>
<dbReference type="InterPro" id="IPR050090">
    <property type="entry name" value="Tyrosine_recombinase_XerCD"/>
</dbReference>
<accession>A0A916JSR1</accession>
<name>A0A916JSR1_9FLAO</name>
<keyword evidence="2" id="KW-0229">DNA integration</keyword>
<dbReference type="InterPro" id="IPR002104">
    <property type="entry name" value="Integrase_catalytic"/>
</dbReference>
<dbReference type="GO" id="GO:0015074">
    <property type="term" value="P:DNA integration"/>
    <property type="evidence" value="ECO:0007669"/>
    <property type="project" value="UniProtKB-KW"/>
</dbReference>
<dbReference type="GO" id="GO:0006310">
    <property type="term" value="P:DNA recombination"/>
    <property type="evidence" value="ECO:0007669"/>
    <property type="project" value="UniProtKB-KW"/>
</dbReference>
<dbReference type="Gene3D" id="1.10.443.10">
    <property type="entry name" value="Intergrase catalytic core"/>
    <property type="match status" value="1"/>
</dbReference>
<dbReference type="SUPFAM" id="SSF56349">
    <property type="entry name" value="DNA breaking-rejoining enzymes"/>
    <property type="match status" value="1"/>
</dbReference>
<evidence type="ECO:0000259" key="7">
    <source>
        <dbReference type="PROSITE" id="PS51900"/>
    </source>
</evidence>
<organism evidence="8 9">
    <name type="scientific">Parvicella tangerina</name>
    <dbReference type="NCBI Taxonomy" id="2829795"/>
    <lineage>
        <taxon>Bacteria</taxon>
        <taxon>Pseudomonadati</taxon>
        <taxon>Bacteroidota</taxon>
        <taxon>Flavobacteriia</taxon>
        <taxon>Flavobacteriales</taxon>
        <taxon>Parvicellaceae</taxon>
        <taxon>Parvicella</taxon>
    </lineage>
</organism>
<feature type="domain" description="Core-binding (CB)" evidence="7">
    <location>
        <begin position="1"/>
        <end position="97"/>
    </location>
</feature>
<evidence type="ECO:0000313" key="8">
    <source>
        <dbReference type="EMBL" id="CAG5087400.1"/>
    </source>
</evidence>
<evidence type="ECO:0000256" key="4">
    <source>
        <dbReference type="ARBA" id="ARBA00023172"/>
    </source>
</evidence>
<dbReference type="PROSITE" id="PS51898">
    <property type="entry name" value="TYR_RECOMBINASE"/>
    <property type="match status" value="1"/>
</dbReference>
<dbReference type="InterPro" id="IPR010998">
    <property type="entry name" value="Integrase_recombinase_N"/>
</dbReference>
<dbReference type="Pfam" id="PF00589">
    <property type="entry name" value="Phage_integrase"/>
    <property type="match status" value="1"/>
</dbReference>
<sequence length="308" mass="35780">MTLKTTYYINIQKDFTTHIRATKSIKSGDHYSAQVEEFLLFLEQQQVKHLEKVTNEIMGEYYHYLSYRPKKRGEGKISQRTLNDNMSTLRMLSKRMLEGRQTTKALPIPANVKIESDDTKSEFSLVREILTTDEVKQVFKSCTTNIEKAIIALAYGCGMRRSELADLLDFQINYSKGIVTVTKAKNNKTRTIPISDFFLNVLREYSIERMKLQKWTKTGDPHFFIKPNGRAYTGGSLNRMLKKVIERTNSEELKAKKITLHCLRHSIATHLLDAGQTYDYVRQFLGHSFVDTSSIYAKRRKIKNYYSI</sequence>
<protein>
    <submittedName>
        <fullName evidence="8">Tyrosine recombinase XerC</fullName>
    </submittedName>
</protein>
<reference evidence="8" key="1">
    <citation type="submission" date="2021-04" db="EMBL/GenBank/DDBJ databases">
        <authorList>
            <person name="Rodrigo-Torres L."/>
            <person name="Arahal R. D."/>
            <person name="Lucena T."/>
        </authorList>
    </citation>
    <scope>NUCLEOTIDE SEQUENCE</scope>
    <source>
        <strain evidence="8">AS29M-1</strain>
    </source>
</reference>
<dbReference type="EMBL" id="OU015584">
    <property type="protein sequence ID" value="CAG5087400.1"/>
    <property type="molecule type" value="Genomic_DNA"/>
</dbReference>
<proteinExistence type="inferred from homology"/>
<dbReference type="GO" id="GO:0003677">
    <property type="term" value="F:DNA binding"/>
    <property type="evidence" value="ECO:0007669"/>
    <property type="project" value="UniProtKB-UniRule"/>
</dbReference>
<dbReference type="InterPro" id="IPR013762">
    <property type="entry name" value="Integrase-like_cat_sf"/>
</dbReference>
<gene>
    <name evidence="8" type="primary">xerC_11</name>
    <name evidence="8" type="ORF">CRYO30217_03473</name>
</gene>
<dbReference type="AlphaFoldDB" id="A0A916JSR1"/>
<feature type="domain" description="Tyr recombinase" evidence="6">
    <location>
        <begin position="125"/>
        <end position="308"/>
    </location>
</feature>
<evidence type="ECO:0000313" key="9">
    <source>
        <dbReference type="Proteomes" id="UP000683507"/>
    </source>
</evidence>
<keyword evidence="9" id="KW-1185">Reference proteome</keyword>
<evidence type="ECO:0000259" key="6">
    <source>
        <dbReference type="PROSITE" id="PS51898"/>
    </source>
</evidence>
<evidence type="ECO:0000256" key="5">
    <source>
        <dbReference type="PROSITE-ProRule" id="PRU01248"/>
    </source>
</evidence>
<dbReference type="InterPro" id="IPR011010">
    <property type="entry name" value="DNA_brk_join_enz"/>
</dbReference>
<dbReference type="Proteomes" id="UP000683507">
    <property type="component" value="Chromosome"/>
</dbReference>
<comment type="similarity">
    <text evidence="1">Belongs to the 'phage' integrase family.</text>
</comment>
<dbReference type="Gene3D" id="1.10.150.130">
    <property type="match status" value="1"/>
</dbReference>
<dbReference type="InterPro" id="IPR044068">
    <property type="entry name" value="CB"/>
</dbReference>
<keyword evidence="3 5" id="KW-0238">DNA-binding</keyword>
<dbReference type="PANTHER" id="PTHR30349:SF41">
    <property type="entry name" value="INTEGRASE_RECOMBINASE PROTEIN MJ0367-RELATED"/>
    <property type="match status" value="1"/>
</dbReference>
<dbReference type="PANTHER" id="PTHR30349">
    <property type="entry name" value="PHAGE INTEGRASE-RELATED"/>
    <property type="match status" value="1"/>
</dbReference>